<proteinExistence type="predicted"/>
<keyword evidence="2" id="KW-1185">Reference proteome</keyword>
<accession>A0AAP5M999</accession>
<reference evidence="2" key="1">
    <citation type="journal article" date="2021" name="Science">
        <title>Hunting the eagle killer: A cyanobacterial neurotoxin causes vacuolar myelinopathy.</title>
        <authorList>
            <person name="Breinlinger S."/>
            <person name="Phillips T.J."/>
            <person name="Haram B.N."/>
            <person name="Mares J."/>
            <person name="Martinez Yerena J.A."/>
            <person name="Hrouzek P."/>
            <person name="Sobotka R."/>
            <person name="Henderson W.M."/>
            <person name="Schmieder P."/>
            <person name="Williams S.M."/>
            <person name="Lauderdale J.D."/>
            <person name="Wilde H.D."/>
            <person name="Gerrin W."/>
            <person name="Kust A."/>
            <person name="Washington J.W."/>
            <person name="Wagner C."/>
            <person name="Geier B."/>
            <person name="Liebeke M."/>
            <person name="Enke H."/>
            <person name="Niedermeyer T.H.J."/>
            <person name="Wilde S.B."/>
        </authorList>
    </citation>
    <scope>NUCLEOTIDE SEQUENCE [LARGE SCALE GENOMIC DNA]</scope>
    <source>
        <strain evidence="2">Thurmond2011</strain>
    </source>
</reference>
<dbReference type="EMBL" id="JAALHA020000029">
    <property type="protein sequence ID" value="MDR9899976.1"/>
    <property type="molecule type" value="Genomic_DNA"/>
</dbReference>
<organism evidence="1 2">
    <name type="scientific">Aetokthonos hydrillicola Thurmond2011</name>
    <dbReference type="NCBI Taxonomy" id="2712845"/>
    <lineage>
        <taxon>Bacteria</taxon>
        <taxon>Bacillati</taxon>
        <taxon>Cyanobacteriota</taxon>
        <taxon>Cyanophyceae</taxon>
        <taxon>Nostocales</taxon>
        <taxon>Hapalosiphonaceae</taxon>
        <taxon>Aetokthonos</taxon>
    </lineage>
</organism>
<comment type="caution">
    <text evidence="1">The sequence shown here is derived from an EMBL/GenBank/DDBJ whole genome shotgun (WGS) entry which is preliminary data.</text>
</comment>
<protein>
    <submittedName>
        <fullName evidence="1">Uncharacterized protein</fullName>
    </submittedName>
</protein>
<sequence length="46" mass="5190">MILTQLEEFRQAIYDGLGKARDAVFDRHGCSVDQPNDPIICQPISK</sequence>
<dbReference type="Proteomes" id="UP000667802">
    <property type="component" value="Unassembled WGS sequence"/>
</dbReference>
<name>A0AAP5M999_9CYAN</name>
<gene>
    <name evidence="1" type="ORF">G7B40_036300</name>
</gene>
<evidence type="ECO:0000313" key="1">
    <source>
        <dbReference type="EMBL" id="MDR9899976.1"/>
    </source>
</evidence>
<dbReference type="AlphaFoldDB" id="A0AAP5M999"/>
<dbReference type="RefSeq" id="WP_208348593.1">
    <property type="nucleotide sequence ID" value="NZ_JAALHA020000029.1"/>
</dbReference>
<evidence type="ECO:0000313" key="2">
    <source>
        <dbReference type="Proteomes" id="UP000667802"/>
    </source>
</evidence>